<proteinExistence type="predicted"/>
<feature type="compositionally biased region" description="Polar residues" evidence="1">
    <location>
        <begin position="62"/>
        <end position="71"/>
    </location>
</feature>
<reference evidence="3 4" key="1">
    <citation type="submission" date="2019-03" db="EMBL/GenBank/DDBJ databases">
        <title>Genomic Encyclopedia of Archaeal and Bacterial Type Strains, Phase II (KMG-II): from individual species to whole genera.</title>
        <authorList>
            <person name="Goeker M."/>
        </authorList>
    </citation>
    <scope>NUCLEOTIDE SEQUENCE [LARGE SCALE GENOMIC DNA]</scope>
    <source>
        <strain evidence="3 4">DSM 28323</strain>
    </source>
</reference>
<organism evidence="3 4">
    <name type="scientific">Sediminibacterium goheungense</name>
    <dbReference type="NCBI Taxonomy" id="1086393"/>
    <lineage>
        <taxon>Bacteria</taxon>
        <taxon>Pseudomonadati</taxon>
        <taxon>Bacteroidota</taxon>
        <taxon>Chitinophagia</taxon>
        <taxon>Chitinophagales</taxon>
        <taxon>Chitinophagaceae</taxon>
        <taxon>Sediminibacterium</taxon>
    </lineage>
</organism>
<comment type="caution">
    <text evidence="3">The sequence shown here is derived from an EMBL/GenBank/DDBJ whole genome shotgun (WGS) entry which is preliminary data.</text>
</comment>
<evidence type="ECO:0000256" key="2">
    <source>
        <dbReference type="SAM" id="SignalP"/>
    </source>
</evidence>
<feature type="region of interest" description="Disordered" evidence="1">
    <location>
        <begin position="47"/>
        <end position="85"/>
    </location>
</feature>
<dbReference type="AlphaFoldDB" id="A0A4R6IVN0"/>
<name>A0A4R6IVN0_9BACT</name>
<dbReference type="Pfam" id="PF19841">
    <property type="entry name" value="GldN"/>
    <property type="match status" value="1"/>
</dbReference>
<gene>
    <name evidence="3" type="ORF">BC659_2001</name>
</gene>
<dbReference type="InterPro" id="IPR019847">
    <property type="entry name" value="Gliding_motility_assoc_GldN"/>
</dbReference>
<dbReference type="Proteomes" id="UP000295741">
    <property type="component" value="Unassembled WGS sequence"/>
</dbReference>
<keyword evidence="4" id="KW-1185">Reference proteome</keyword>
<evidence type="ECO:0000313" key="3">
    <source>
        <dbReference type="EMBL" id="TDO26692.1"/>
    </source>
</evidence>
<evidence type="ECO:0000256" key="1">
    <source>
        <dbReference type="SAM" id="MobiDB-lite"/>
    </source>
</evidence>
<dbReference type="EMBL" id="SNWP01000011">
    <property type="protein sequence ID" value="TDO26692.1"/>
    <property type="molecule type" value="Genomic_DNA"/>
</dbReference>
<feature type="signal peptide" evidence="2">
    <location>
        <begin position="1"/>
        <end position="43"/>
    </location>
</feature>
<keyword evidence="2" id="KW-0732">Signal</keyword>
<dbReference type="OrthoDB" id="1141916at2"/>
<dbReference type="NCBIfam" id="TIGR03523">
    <property type="entry name" value="GldN"/>
    <property type="match status" value="1"/>
</dbReference>
<protein>
    <submittedName>
        <fullName evidence="3">Protein involved in gliding motility GldN</fullName>
    </submittedName>
</protein>
<accession>A0A4R6IVN0</accession>
<sequence>MLIIKARFIGELHVTRINKREHMKKTFLLCVTVSLLAGTTAMAQFNLGNRNNNNRPKADSANKANTATTGRDTTKPAAKPAVNPATVKPTKTIDTTIVGGFGEVIPRSLRNETAADRSQTREKRPLEYEHLREDDQLFSEFIWREIDAREKVNQAFMYPGKDDMGDQRFFSIMLSAIKNDSVMAFSAEGGDDRFTKPLSYDDIMKMLKGRLDTQLVQNADNPNVVDTAVIYDTKFAPNPDSIYTFRVKEQWIFDKEASRMFVRILGIAPVAKLIINGKSTPRTLFWIYYPEMRKTLTKYNVYNPKNYAGRMTWEELFESRFFSSYIVKTSSNNPSDRFLAALIKDPLFRLLEGENIKERLFNFEQDVWQY</sequence>
<evidence type="ECO:0000313" key="4">
    <source>
        <dbReference type="Proteomes" id="UP000295741"/>
    </source>
</evidence>
<feature type="chain" id="PRO_5021034342" evidence="2">
    <location>
        <begin position="44"/>
        <end position="370"/>
    </location>
</feature>